<dbReference type="InterPro" id="IPR018279">
    <property type="entry name" value="Ribosomal_eS21_CS"/>
</dbReference>
<evidence type="ECO:0000256" key="3">
    <source>
        <dbReference type="ARBA" id="ARBA00023274"/>
    </source>
</evidence>
<dbReference type="AlphaFoldDB" id="A0A427A1W8"/>
<evidence type="ECO:0000313" key="5">
    <source>
        <dbReference type="Proteomes" id="UP000287651"/>
    </source>
</evidence>
<proteinExistence type="inferred from homology"/>
<evidence type="ECO:0008006" key="6">
    <source>
        <dbReference type="Google" id="ProtNLM"/>
    </source>
</evidence>
<dbReference type="InterPro" id="IPR001931">
    <property type="entry name" value="Ribosomal_eS21"/>
</dbReference>
<evidence type="ECO:0000256" key="1">
    <source>
        <dbReference type="ARBA" id="ARBA00010228"/>
    </source>
</evidence>
<comment type="caution">
    <text evidence="4">The sequence shown here is derived from an EMBL/GenBank/DDBJ whole genome shotgun (WGS) entry which is preliminary data.</text>
</comment>
<dbReference type="GO" id="GO:0003735">
    <property type="term" value="F:structural constituent of ribosome"/>
    <property type="evidence" value="ECO:0007669"/>
    <property type="project" value="InterPro"/>
</dbReference>
<protein>
    <recommendedName>
        <fullName evidence="6">40S ribosomal protein S21</fullName>
    </recommendedName>
</protein>
<dbReference type="Pfam" id="PF01249">
    <property type="entry name" value="Ribosomal_S21e"/>
    <property type="match status" value="1"/>
</dbReference>
<evidence type="ECO:0000313" key="4">
    <source>
        <dbReference type="EMBL" id="RRT70249.1"/>
    </source>
</evidence>
<dbReference type="GO" id="GO:1990904">
    <property type="term" value="C:ribonucleoprotein complex"/>
    <property type="evidence" value="ECO:0007669"/>
    <property type="project" value="UniProtKB-KW"/>
</dbReference>
<sequence>MQNEAGEMTDLYIPRKCSATNRLITAKDHASVQINIGHLDESGVYTGQFTTFALSGFIRAQVCLLSLRFLVSICMLSGIICCLCDN</sequence>
<dbReference type="Proteomes" id="UP000287651">
    <property type="component" value="Unassembled WGS sequence"/>
</dbReference>
<comment type="similarity">
    <text evidence="1">Belongs to the eukaryotic ribosomal protein eS21 family.</text>
</comment>
<keyword evidence="3" id="KW-0687">Ribonucleoprotein</keyword>
<dbReference type="GO" id="GO:0006412">
    <property type="term" value="P:translation"/>
    <property type="evidence" value="ECO:0007669"/>
    <property type="project" value="InterPro"/>
</dbReference>
<dbReference type="GO" id="GO:0005840">
    <property type="term" value="C:ribosome"/>
    <property type="evidence" value="ECO:0007669"/>
    <property type="project" value="UniProtKB-KW"/>
</dbReference>
<organism evidence="4 5">
    <name type="scientific">Ensete ventricosum</name>
    <name type="common">Abyssinian banana</name>
    <name type="synonym">Musa ensete</name>
    <dbReference type="NCBI Taxonomy" id="4639"/>
    <lineage>
        <taxon>Eukaryota</taxon>
        <taxon>Viridiplantae</taxon>
        <taxon>Streptophyta</taxon>
        <taxon>Embryophyta</taxon>
        <taxon>Tracheophyta</taxon>
        <taxon>Spermatophyta</taxon>
        <taxon>Magnoliopsida</taxon>
        <taxon>Liliopsida</taxon>
        <taxon>Zingiberales</taxon>
        <taxon>Musaceae</taxon>
        <taxon>Ensete</taxon>
    </lineage>
</organism>
<reference evidence="4 5" key="1">
    <citation type="journal article" date="2014" name="Agronomy (Basel)">
        <title>A Draft Genome Sequence for Ensete ventricosum, the Drought-Tolerant Tree Against Hunger.</title>
        <authorList>
            <person name="Harrison J."/>
            <person name="Moore K.A."/>
            <person name="Paszkiewicz K."/>
            <person name="Jones T."/>
            <person name="Grant M."/>
            <person name="Ambacheew D."/>
            <person name="Muzemil S."/>
            <person name="Studholme D.J."/>
        </authorList>
    </citation>
    <scope>NUCLEOTIDE SEQUENCE [LARGE SCALE GENOMIC DNA]</scope>
</reference>
<dbReference type="EMBL" id="AMZH03004084">
    <property type="protein sequence ID" value="RRT70249.1"/>
    <property type="molecule type" value="Genomic_DNA"/>
</dbReference>
<accession>A0A427A1W8</accession>
<dbReference type="PROSITE" id="PS00996">
    <property type="entry name" value="RIBOSOMAL_S21E"/>
    <property type="match status" value="1"/>
</dbReference>
<dbReference type="Gene3D" id="3.30.1230.20">
    <property type="match status" value="1"/>
</dbReference>
<keyword evidence="2" id="KW-0689">Ribosomal protein</keyword>
<dbReference type="PANTHER" id="PTHR10442">
    <property type="entry name" value="40S RIBOSOMAL PROTEIN S21"/>
    <property type="match status" value="1"/>
</dbReference>
<name>A0A427A1W8_ENSVE</name>
<gene>
    <name evidence="4" type="ORF">B296_00026185</name>
</gene>
<dbReference type="InterPro" id="IPR038579">
    <property type="entry name" value="Ribosomal_eS21_sf"/>
</dbReference>
<dbReference type="GO" id="GO:0005829">
    <property type="term" value="C:cytosol"/>
    <property type="evidence" value="ECO:0007669"/>
    <property type="project" value="UniProtKB-ARBA"/>
</dbReference>
<evidence type="ECO:0000256" key="2">
    <source>
        <dbReference type="ARBA" id="ARBA00022980"/>
    </source>
</evidence>